<dbReference type="Gramene" id="PVH66700">
    <property type="protein sequence ID" value="PVH66700"/>
    <property type="gene ID" value="PAHAL_1G318900"/>
</dbReference>
<feature type="compositionally biased region" description="Low complexity" evidence="1">
    <location>
        <begin position="104"/>
        <end position="123"/>
    </location>
</feature>
<protein>
    <submittedName>
        <fullName evidence="2">Uncharacterized protein</fullName>
    </submittedName>
</protein>
<dbReference type="Proteomes" id="UP000243499">
    <property type="component" value="Chromosome 1"/>
</dbReference>
<gene>
    <name evidence="2" type="ORF">PAHAL_1G318900</name>
</gene>
<name>A0A2T8KWY4_9POAL</name>
<reference evidence="2" key="1">
    <citation type="submission" date="2018-04" db="EMBL/GenBank/DDBJ databases">
        <title>WGS assembly of Panicum hallii.</title>
        <authorList>
            <person name="Lovell J."/>
            <person name="Jenkins J."/>
            <person name="Lowry D."/>
            <person name="Mamidi S."/>
            <person name="Sreedasyam A."/>
            <person name="Weng X."/>
            <person name="Barry K."/>
            <person name="Bonette J."/>
            <person name="Campitelli B."/>
            <person name="Daum C."/>
            <person name="Gordon S."/>
            <person name="Gould B."/>
            <person name="Lipzen A."/>
            <person name="Macqueen A."/>
            <person name="Palacio-Mejia J."/>
            <person name="Plott C."/>
            <person name="Shakirov E."/>
            <person name="Shu S."/>
            <person name="Yoshinaga Y."/>
            <person name="Zane M."/>
            <person name="Rokhsar D."/>
            <person name="Grimwood J."/>
            <person name="Schmutz J."/>
            <person name="Juenger T."/>
        </authorList>
    </citation>
    <scope>NUCLEOTIDE SEQUENCE [LARGE SCALE GENOMIC DNA]</scope>
    <source>
        <strain evidence="2">FIL2</strain>
    </source>
</reference>
<accession>A0A2T8KWY4</accession>
<proteinExistence type="predicted"/>
<evidence type="ECO:0000313" key="2">
    <source>
        <dbReference type="EMBL" id="PVH66700.1"/>
    </source>
</evidence>
<dbReference type="AlphaFoldDB" id="A0A2T8KWY4"/>
<sequence length="201" mass="21329">MLPPPLPRRSPPHASLRLTRAVAASLCCTRELRRGRAAVGAGLRHRPASPRGRAAVAASLRCARELCHGRAAAGACLRRGPAPLAGEPPPQARASAARVPSQRAGLPPSHARAAAAATLSAAGGPPPPPCARRGRELRRGRAAPGRTAWEEEEDDKWGPLVLEIGGESSWEGWDDTRGSVIKSKDFRFFSQRISHNTTVFS</sequence>
<feature type="region of interest" description="Disordered" evidence="1">
    <location>
        <begin position="84"/>
        <end position="153"/>
    </location>
</feature>
<organism evidence="2">
    <name type="scientific">Panicum hallii</name>
    <dbReference type="NCBI Taxonomy" id="206008"/>
    <lineage>
        <taxon>Eukaryota</taxon>
        <taxon>Viridiplantae</taxon>
        <taxon>Streptophyta</taxon>
        <taxon>Embryophyta</taxon>
        <taxon>Tracheophyta</taxon>
        <taxon>Spermatophyta</taxon>
        <taxon>Magnoliopsida</taxon>
        <taxon>Liliopsida</taxon>
        <taxon>Poales</taxon>
        <taxon>Poaceae</taxon>
        <taxon>PACMAD clade</taxon>
        <taxon>Panicoideae</taxon>
        <taxon>Panicodae</taxon>
        <taxon>Paniceae</taxon>
        <taxon>Panicinae</taxon>
        <taxon>Panicum</taxon>
        <taxon>Panicum sect. Panicum</taxon>
    </lineage>
</organism>
<dbReference type="EMBL" id="CM008046">
    <property type="protein sequence ID" value="PVH66700.1"/>
    <property type="molecule type" value="Genomic_DNA"/>
</dbReference>
<evidence type="ECO:0000256" key="1">
    <source>
        <dbReference type="SAM" id="MobiDB-lite"/>
    </source>
</evidence>